<name>A0A1K0G003_9BASI</name>
<feature type="compositionally biased region" description="Low complexity" evidence="1">
    <location>
        <begin position="998"/>
        <end position="1010"/>
    </location>
</feature>
<reference evidence="4" key="3">
    <citation type="submission" date="2018-08" db="EMBL/GenBank/DDBJ databases">
        <authorList>
            <person name="Guldener U."/>
        </authorList>
    </citation>
    <scope>NUCLEOTIDE SEQUENCE</scope>
    <source>
        <strain evidence="4">UB2</strain>
    </source>
</reference>
<evidence type="ECO:0000313" key="5">
    <source>
        <dbReference type="Proteomes" id="UP000179920"/>
    </source>
</evidence>
<evidence type="ECO:0000313" key="3">
    <source>
        <dbReference type="EMBL" id="SAM78043.1"/>
    </source>
</evidence>
<dbReference type="OrthoDB" id="414243at2759"/>
<dbReference type="EMBL" id="ULHB01000102">
    <property type="protein sequence ID" value="SYW82290.1"/>
    <property type="molecule type" value="Genomic_DNA"/>
</dbReference>
<sequence>MQSRRGRWPAAAWLVVLVLLATLTEAAVRVQRPIGTQLPTIARFGQPYSWAFAPNTFVDSELTAPLRYNATGLPPWASFDPSSRSISGTPPPPSSDSAFINNNVTFTAENPETGSTASTQYQLVSMGGTGSVVNKPLAEQLPNVTTLGARSILLSGAQLLPLGWSFSLGFAGNTFTSDSHRVYLSAALEDGSSLPNWMHLDQTVTLWGLAPTDVRTAGSFYTVVVTVSDVAGYAGVNSSVQMVVSGAPLIQAAPFPTLNATAGQPFQALLPLDRILDSRGQPVNTSQLLVAANTSSVGTWLSFDESSRTFLGTPPFDLTADQNLPFTVPITLTNASNRDAVPVPASASLAVFPSSFSVSSLPEVQAAPGNMFQIELSQYIRMGQSSPSITLDPPSASEWIQFDPTTMILSGNPPKKGAERVQVQLSLESSGQGSYRSLSTRSFVVTPLSSSTSPTPLPAPGRGSSPHSNISSASASSTAGFASADAPSGSGAGGLSSKAKFALAASLGGVGGLIMLILLMVCCRRYCAAEDRHFRGAHPDDCLSVCEKSHAGDDDRTLADERSPRFGWASLGPDNKKLGKSKKEADEHSSYLDPYTAVGGDAAYPANRSPFSDAMMLAPSDEGHGHHFSGANLRQVVTTMADIASRNAPSFAPAPAFTITNPSPMAAEKPRRSSVLNLFSRTPKATKWNRSINSLANAGPATQPYQCGNSQQGSHYGQDMHEAQTDIARPVSIGLGLQGMLGGRDMSQMTTSKSLAARSSWGSNLFYDDTMERGISTGAEPTTPERTRSAALRTETLSLDSPLEVPVRQTLISAPMRHRNAHISTSPAFDLTTGFESSPERDNEPARNPLRDPRHSNVTASLDHSRTRQGAGGSVDFDDAVVGYARKVSVEASGTMPPPQKVSIQQGQRNLSQHLENYMHQSVRGGSMNTNASGSAPHAADEDDPFEDAEDDPSVAEVMHATVEDTKRNSAASYVPALADAETSAVRYTDSRRRSMKPAAATADTPSRAAEAIRRNSDDNEGQPTVRAVRQSTGPAPAIPVVPGAPSRMASVAGSDNPGTPVRSNRTSAVAGSGDAGTTSIAASRPWSATSKASRGGNAFQTPQSTTIPSRACPTHNPSSSISHHRSDSSTRSGEPPIGGSTPWSRIRSHNVTVRPGELIRVSALAGTAAPPMVGGAPGSPGKRSRRKLSYHPVLQDEKYSEYYNTWPEFLHWLRWDDRMQELSGTVPPKFGPTPLNLKLAILARPIGSGGGGAPPSPSPNSSATKFDTRTNYGHARNGSNASNVSMNVGGEEEVAAIVVLTIQKLAPTTPGAGSNYI</sequence>
<feature type="compositionally biased region" description="Basic and acidic residues" evidence="1">
    <location>
        <begin position="553"/>
        <end position="564"/>
    </location>
</feature>
<feature type="compositionally biased region" description="Polar residues" evidence="1">
    <location>
        <begin position="703"/>
        <end position="715"/>
    </location>
</feature>
<feature type="region of interest" description="Disordered" evidence="1">
    <location>
        <begin position="1247"/>
        <end position="1285"/>
    </location>
</feature>
<feature type="compositionally biased region" description="Acidic residues" evidence="1">
    <location>
        <begin position="941"/>
        <end position="953"/>
    </location>
</feature>
<dbReference type="Proteomes" id="UP000179920">
    <property type="component" value="Chromosome III"/>
</dbReference>
<feature type="compositionally biased region" description="Basic and acidic residues" evidence="1">
    <location>
        <begin position="838"/>
        <end position="855"/>
    </location>
</feature>
<reference evidence="3" key="2">
    <citation type="submission" date="2016-04" db="EMBL/GenBank/DDBJ databases">
        <authorList>
            <person name="Evans L.H."/>
            <person name="Alamgir A."/>
            <person name="Owens N."/>
            <person name="Weber N.D."/>
            <person name="Virtaneva K."/>
            <person name="Barbian K."/>
            <person name="Babar A."/>
            <person name="Rosenke K."/>
        </authorList>
    </citation>
    <scope>NUCLEOTIDE SEQUENCE</scope>
    <source>
        <strain evidence="3">UB2112</strain>
    </source>
</reference>
<dbReference type="Pfam" id="PF05345">
    <property type="entry name" value="He_PIG"/>
    <property type="match status" value="2"/>
</dbReference>
<feature type="region of interest" description="Disordered" evidence="1">
    <location>
        <begin position="446"/>
        <end position="474"/>
    </location>
</feature>
<dbReference type="InterPro" id="IPR015919">
    <property type="entry name" value="Cadherin-like_sf"/>
</dbReference>
<dbReference type="Gene3D" id="2.60.40.10">
    <property type="entry name" value="Immunoglobulins"/>
    <property type="match status" value="4"/>
</dbReference>
<evidence type="ECO:0000313" key="6">
    <source>
        <dbReference type="Proteomes" id="UP000658997"/>
    </source>
</evidence>
<gene>
    <name evidence="4" type="ORF">UBRO2_04412</name>
    <name evidence="3" type="ORF">UBRO_01935</name>
</gene>
<feature type="compositionally biased region" description="Low complexity" evidence="1">
    <location>
        <begin position="464"/>
        <end position="474"/>
    </location>
</feature>
<organism evidence="3 5">
    <name type="scientific">Ustilago bromivora</name>
    <dbReference type="NCBI Taxonomy" id="307758"/>
    <lineage>
        <taxon>Eukaryota</taxon>
        <taxon>Fungi</taxon>
        <taxon>Dikarya</taxon>
        <taxon>Basidiomycota</taxon>
        <taxon>Ustilaginomycotina</taxon>
        <taxon>Ustilaginomycetes</taxon>
        <taxon>Ustilaginales</taxon>
        <taxon>Ustilaginaceae</taxon>
        <taxon>Ustilago</taxon>
    </lineage>
</organism>
<dbReference type="Proteomes" id="UP000658997">
    <property type="component" value="Unassembled WGS sequence"/>
</dbReference>
<evidence type="ECO:0000256" key="2">
    <source>
        <dbReference type="SAM" id="SignalP"/>
    </source>
</evidence>
<feature type="signal peptide" evidence="2">
    <location>
        <begin position="1"/>
        <end position="26"/>
    </location>
</feature>
<feature type="region of interest" description="Disordered" evidence="1">
    <location>
        <begin position="695"/>
        <end position="719"/>
    </location>
</feature>
<reference evidence="5" key="1">
    <citation type="submission" date="2016-04" db="EMBL/GenBank/DDBJ databases">
        <authorList>
            <person name="Guldener U."/>
            <person name="Guldener U."/>
        </authorList>
    </citation>
    <scope>NUCLEOTIDE SEQUENCE [LARGE SCALE GENOMIC DNA]</scope>
    <source>
        <strain evidence="5">UB2112</strain>
    </source>
</reference>
<feature type="region of interest" description="Disordered" evidence="1">
    <location>
        <begin position="924"/>
        <end position="953"/>
    </location>
</feature>
<feature type="compositionally biased region" description="Polar residues" evidence="1">
    <location>
        <begin position="1264"/>
        <end position="1285"/>
    </location>
</feature>
<protein>
    <submittedName>
        <fullName evidence="4">Related to AXL2 - required for axial pattern of budding</fullName>
    </submittedName>
    <submittedName>
        <fullName evidence="3">Related to AXL2-required for axial pattern of budding</fullName>
    </submittedName>
</protein>
<feature type="region of interest" description="Disordered" evidence="1">
    <location>
        <begin position="983"/>
        <end position="1150"/>
    </location>
</feature>
<keyword evidence="6" id="KW-1185">Reference proteome</keyword>
<accession>A0A1K0G003</accession>
<feature type="region of interest" description="Disordered" evidence="1">
    <location>
        <begin position="553"/>
        <end position="585"/>
    </location>
</feature>
<feature type="region of interest" description="Disordered" evidence="1">
    <location>
        <begin position="1169"/>
        <end position="1188"/>
    </location>
</feature>
<proteinExistence type="predicted"/>
<keyword evidence="2" id="KW-0732">Signal</keyword>
<feature type="region of interest" description="Disordered" evidence="1">
    <location>
        <begin position="823"/>
        <end position="876"/>
    </location>
</feature>
<dbReference type="SUPFAM" id="SSF49313">
    <property type="entry name" value="Cadherin-like"/>
    <property type="match status" value="4"/>
</dbReference>
<feature type="chain" id="PRO_5038218740" evidence="2">
    <location>
        <begin position="27"/>
        <end position="1318"/>
    </location>
</feature>
<dbReference type="EMBL" id="LT558119">
    <property type="protein sequence ID" value="SAM78043.1"/>
    <property type="molecule type" value="Genomic_DNA"/>
</dbReference>
<feature type="compositionally biased region" description="Basic and acidic residues" evidence="1">
    <location>
        <begin position="574"/>
        <end position="585"/>
    </location>
</feature>
<feature type="compositionally biased region" description="Low complexity" evidence="1">
    <location>
        <begin position="1034"/>
        <end position="1046"/>
    </location>
</feature>
<evidence type="ECO:0000313" key="4">
    <source>
        <dbReference type="EMBL" id="SYW82290.1"/>
    </source>
</evidence>
<evidence type="ECO:0000256" key="1">
    <source>
        <dbReference type="SAM" id="MobiDB-lite"/>
    </source>
</evidence>
<dbReference type="InterPro" id="IPR013783">
    <property type="entry name" value="Ig-like_fold"/>
</dbReference>
<feature type="compositionally biased region" description="Polar residues" evidence="1">
    <location>
        <begin position="1062"/>
        <end position="1109"/>
    </location>
</feature>
<dbReference type="GO" id="GO:0005509">
    <property type="term" value="F:calcium ion binding"/>
    <property type="evidence" value="ECO:0007669"/>
    <property type="project" value="InterPro"/>
</dbReference>
<dbReference type="GO" id="GO:0016020">
    <property type="term" value="C:membrane"/>
    <property type="evidence" value="ECO:0007669"/>
    <property type="project" value="InterPro"/>
</dbReference>